<name>A0A494TAS7_SPHPE</name>
<reference evidence="1 2" key="1">
    <citation type="submission" date="2018-09" db="EMBL/GenBank/DDBJ databases">
        <title>Sphingomonas peninsula sp. nov., isolated from fildes peninsula, Antarctic soil.</title>
        <authorList>
            <person name="Yingchao G."/>
        </authorList>
    </citation>
    <scope>NUCLEOTIDE SEQUENCE [LARGE SCALE GENOMIC DNA]</scope>
    <source>
        <strain evidence="1 2">YZ-8</strain>
        <plasmid evidence="1 2">unnamed2</plasmid>
    </source>
</reference>
<keyword evidence="2" id="KW-1185">Reference proteome</keyword>
<keyword evidence="1" id="KW-0614">Plasmid</keyword>
<accession>A0A494TAS7</accession>
<dbReference type="KEGG" id="spha:D3Y57_00510"/>
<dbReference type="AlphaFoldDB" id="A0A494TAS7"/>
<gene>
    <name evidence="1" type="ORF">D3Y57_00510</name>
</gene>
<sequence>MLITVYHGADVDTAKFKGTMYFDAIPARGEELEIDNRNYVVGRVWHLPNVFYAGAKLAILINETAEDIAASPKRTLASA</sequence>
<evidence type="ECO:0000313" key="2">
    <source>
        <dbReference type="Proteomes" id="UP000276254"/>
    </source>
</evidence>
<protein>
    <submittedName>
        <fullName evidence="1">Uncharacterized protein</fullName>
    </submittedName>
</protein>
<dbReference type="OrthoDB" id="7509904at2"/>
<organism evidence="1 2">
    <name type="scientific">Sphingomonas paeninsulae</name>
    <dbReference type="NCBI Taxonomy" id="2319844"/>
    <lineage>
        <taxon>Bacteria</taxon>
        <taxon>Pseudomonadati</taxon>
        <taxon>Pseudomonadota</taxon>
        <taxon>Alphaproteobacteria</taxon>
        <taxon>Sphingomonadales</taxon>
        <taxon>Sphingomonadaceae</taxon>
        <taxon>Sphingomonas</taxon>
    </lineage>
</organism>
<geneLocation type="plasmid" evidence="1">
    <name>unnamed2</name>
</geneLocation>
<proteinExistence type="predicted"/>
<dbReference type="Proteomes" id="UP000276254">
    <property type="component" value="Plasmid unnamed2"/>
</dbReference>
<dbReference type="EMBL" id="CP032827">
    <property type="protein sequence ID" value="AYJ84622.1"/>
    <property type="molecule type" value="Genomic_DNA"/>
</dbReference>
<evidence type="ECO:0000313" key="1">
    <source>
        <dbReference type="EMBL" id="AYJ84622.1"/>
    </source>
</evidence>